<evidence type="ECO:0000256" key="3">
    <source>
        <dbReference type="ARBA" id="ARBA00022723"/>
    </source>
</evidence>
<evidence type="ECO:0000256" key="5">
    <source>
        <dbReference type="ARBA" id="ARBA00022840"/>
    </source>
</evidence>
<comment type="function">
    <text evidence="8">Component of the cytosolic iron-sulfur (Fe-S) protein assembly (CIA) machinery. Required for maturation of extramitochondrial Fe-S proteins. Functions as Fe-S scaffold, mediating the de novo assembly of an Fe-S cluster and its transfer to target apoproteins. Essential for embryo development.</text>
</comment>
<dbReference type="InterPro" id="IPR019591">
    <property type="entry name" value="Mrp/NBP35_ATP-bd"/>
</dbReference>
<sequence length="369" mass="38646">MGEAENATGPVPDNANEHCPGTQSEQAGNAASCAGCPNQAACASAPRGPDPEIAEIEERLRSVRHKILVLSGKGGVGKSTFATQLAFALAAANKEVGLLDVDICGPSVPKLTGLENQEIHRSNLGWSPVYVEDNLAVMSIGFLLPNPDDAVIWRGPRKNGLIKQFLKDVHWGELDYLIVDTPPGTSDEHISIAQLLKGANVDGAVIVTTPQEVSIIDVRKEVNFCKKVGLNILGVVENMSGLQQPLASMRFMSQSAGDDAPRDVTQELLALLSGSTLDADSIVAQSDVFKPTKGGAEHMAADMGIPFLGRVPLDPALSLAGEQGRSAFEPGSAAAKSSGVALQGIIQQIRAKTEGKSKAQNGGMNGHVH</sequence>
<reference evidence="10 11" key="1">
    <citation type="submission" date="2024-06" db="EMBL/GenBank/DDBJ databases">
        <authorList>
            <person name="Kraege A."/>
            <person name="Thomma B."/>
        </authorList>
    </citation>
    <scope>NUCLEOTIDE SEQUENCE [LARGE SCALE GENOMIC DNA]</scope>
</reference>
<dbReference type="InterPro" id="IPR033756">
    <property type="entry name" value="YlxH/NBP35"/>
</dbReference>
<dbReference type="PANTHER" id="PTHR23264:SF19">
    <property type="entry name" value="CYTOSOLIC FE-S CLUSTER ASSEMBLY FACTOR NUBP2"/>
    <property type="match status" value="1"/>
</dbReference>
<feature type="binding site" evidence="8">
    <location>
        <position position="33"/>
    </location>
    <ligand>
        <name>[4Fe-4S] cluster</name>
        <dbReference type="ChEBI" id="CHEBI:49883"/>
        <label>1</label>
    </ligand>
</feature>
<evidence type="ECO:0000256" key="1">
    <source>
        <dbReference type="ARBA" id="ARBA00022485"/>
    </source>
</evidence>
<evidence type="ECO:0000256" key="7">
    <source>
        <dbReference type="ARBA" id="ARBA00023014"/>
    </source>
</evidence>
<dbReference type="InterPro" id="IPR000808">
    <property type="entry name" value="Mrp-like_CS"/>
</dbReference>
<dbReference type="InterPro" id="IPR028601">
    <property type="entry name" value="NUBP1/Nbp35"/>
</dbReference>
<gene>
    <name evidence="10" type="primary">g1629</name>
    <name evidence="8" type="synonym">NBP35</name>
    <name evidence="10" type="ORF">VP750_LOCUS1391</name>
</gene>
<keyword evidence="2 8" id="KW-0963">Cytoplasm</keyword>
<keyword evidence="11" id="KW-1185">Reference proteome</keyword>
<dbReference type="HAMAP" id="MF_03038">
    <property type="entry name" value="NUBP1"/>
    <property type="match status" value="1"/>
</dbReference>
<comment type="caution">
    <text evidence="10">The sequence shown here is derived from an EMBL/GenBank/DDBJ whole genome shotgun (WGS) entry which is preliminary data.</text>
</comment>
<evidence type="ECO:0000313" key="11">
    <source>
        <dbReference type="Proteomes" id="UP001497392"/>
    </source>
</evidence>
<comment type="similarity">
    <text evidence="8">Belongs to the Mrp/NBP35 ATP-binding proteins family. NUBP1/NBP35 subfamily.</text>
</comment>
<dbReference type="CDD" id="cd02037">
    <property type="entry name" value="Mrp_NBP35"/>
    <property type="match status" value="1"/>
</dbReference>
<accession>A0ABP1FQB2</accession>
<keyword evidence="3 8" id="KW-0479">Metal-binding</keyword>
<name>A0ABP1FQB2_9CHLO</name>
<organism evidence="10 11">
    <name type="scientific">Coccomyxa viridis</name>
    <dbReference type="NCBI Taxonomy" id="1274662"/>
    <lineage>
        <taxon>Eukaryota</taxon>
        <taxon>Viridiplantae</taxon>
        <taxon>Chlorophyta</taxon>
        <taxon>core chlorophytes</taxon>
        <taxon>Trebouxiophyceae</taxon>
        <taxon>Trebouxiophyceae incertae sedis</taxon>
        <taxon>Coccomyxaceae</taxon>
        <taxon>Coccomyxa</taxon>
    </lineage>
</organism>
<dbReference type="Proteomes" id="UP001497392">
    <property type="component" value="Unassembled WGS sequence"/>
</dbReference>
<evidence type="ECO:0000256" key="4">
    <source>
        <dbReference type="ARBA" id="ARBA00022741"/>
    </source>
</evidence>
<dbReference type="PANTHER" id="PTHR23264">
    <property type="entry name" value="NUCLEOTIDE-BINDING PROTEIN NBP35 YEAST -RELATED"/>
    <property type="match status" value="1"/>
</dbReference>
<comment type="cofactor">
    <cofactor evidence="8">
        <name>[4Fe-4S] cluster</name>
        <dbReference type="ChEBI" id="CHEBI:49883"/>
    </cofactor>
    <text evidence="8">Binds 3 [4Fe-4S] clusters per homodimer. Contains two stable clusters in the N-termini and one labile, bridging cluster between subunits of the homodimer.</text>
</comment>
<dbReference type="Gene3D" id="3.40.50.300">
    <property type="entry name" value="P-loop containing nucleotide triphosphate hydrolases"/>
    <property type="match status" value="1"/>
</dbReference>
<dbReference type="Pfam" id="PF10609">
    <property type="entry name" value="ParA"/>
    <property type="match status" value="1"/>
</dbReference>
<protein>
    <recommendedName>
        <fullName evidence="8">Cytosolic Fe-S cluster assembly factor NBP35</fullName>
    </recommendedName>
</protein>
<feature type="binding site" evidence="8">
    <location>
        <position position="36"/>
    </location>
    <ligand>
        <name>[4Fe-4S] cluster</name>
        <dbReference type="ChEBI" id="CHEBI:49883"/>
        <label>1</label>
    </ligand>
</feature>
<dbReference type="HAMAP" id="MF_02040">
    <property type="entry name" value="Mrp_NBP35"/>
    <property type="match status" value="1"/>
</dbReference>
<dbReference type="EMBL" id="CAXHTA020000002">
    <property type="protein sequence ID" value="CAL5219732.1"/>
    <property type="molecule type" value="Genomic_DNA"/>
</dbReference>
<dbReference type="SUPFAM" id="SSF52540">
    <property type="entry name" value="P-loop containing nucleoside triphosphate hydrolases"/>
    <property type="match status" value="1"/>
</dbReference>
<dbReference type="PROSITE" id="PS01215">
    <property type="entry name" value="MRP"/>
    <property type="match status" value="1"/>
</dbReference>
<feature type="binding site" evidence="8">
    <location>
        <begin position="72"/>
        <end position="79"/>
    </location>
    <ligand>
        <name>ATP</name>
        <dbReference type="ChEBI" id="CHEBI:30616"/>
    </ligand>
</feature>
<keyword evidence="4 8" id="KW-0547">Nucleotide-binding</keyword>
<evidence type="ECO:0000256" key="2">
    <source>
        <dbReference type="ARBA" id="ARBA00022490"/>
    </source>
</evidence>
<feature type="binding site" evidence="8">
    <location>
        <position position="19"/>
    </location>
    <ligand>
        <name>[4Fe-4S] cluster</name>
        <dbReference type="ChEBI" id="CHEBI:49883"/>
        <label>1</label>
    </ligand>
</feature>
<evidence type="ECO:0000256" key="9">
    <source>
        <dbReference type="SAM" id="MobiDB-lite"/>
    </source>
</evidence>
<keyword evidence="1 8" id="KW-0004">4Fe-4S</keyword>
<keyword evidence="5 8" id="KW-0067">ATP-binding</keyword>
<comment type="subunit">
    <text evidence="8">Homodimer and homotetramer. Predominantly homodimeric.</text>
</comment>
<keyword evidence="6 8" id="KW-0408">Iron</keyword>
<comment type="miscellaneous">
    <text evidence="8">Although plant and algal NBP35 proteins lack the characteristic CXXC motif in the C-terminus, thought to be required for Fe-S cluster binding, they can bind a [4Fe-4S] cluster in the C-terminus. Also, in this linage, no CFD1 partner protein homolog as found in other eukaryotes can be found.</text>
</comment>
<evidence type="ECO:0000256" key="8">
    <source>
        <dbReference type="HAMAP-Rule" id="MF_03038"/>
    </source>
</evidence>
<feature type="region of interest" description="Disordered" evidence="9">
    <location>
        <begin position="1"/>
        <end position="30"/>
    </location>
</feature>
<comment type="subcellular location">
    <subcellularLocation>
        <location evidence="8">Cytoplasm</location>
    </subcellularLocation>
</comment>
<proteinExistence type="inferred from homology"/>
<evidence type="ECO:0000313" key="10">
    <source>
        <dbReference type="EMBL" id="CAL5219732.1"/>
    </source>
</evidence>
<dbReference type="InterPro" id="IPR027417">
    <property type="entry name" value="P-loop_NTPase"/>
</dbReference>
<evidence type="ECO:0000256" key="6">
    <source>
        <dbReference type="ARBA" id="ARBA00023004"/>
    </source>
</evidence>
<feature type="binding site" evidence="8">
    <location>
        <position position="42"/>
    </location>
    <ligand>
        <name>[4Fe-4S] cluster</name>
        <dbReference type="ChEBI" id="CHEBI:49883"/>
        <label>1</label>
    </ligand>
</feature>
<keyword evidence="7 8" id="KW-0411">Iron-sulfur</keyword>